<feature type="transmembrane region" description="Helical" evidence="8">
    <location>
        <begin position="167"/>
        <end position="193"/>
    </location>
</feature>
<keyword evidence="6 8" id="KW-0675">Receptor</keyword>
<reference evidence="9" key="2">
    <citation type="submission" date="2014-06" db="EMBL/GenBank/DDBJ databases">
        <authorList>
            <person name="Hu T."/>
            <person name="Eisen M.B."/>
            <person name="Thornton K.R."/>
            <person name="Andolfatto P."/>
        </authorList>
    </citation>
    <scope>NUCLEOTIDE SEQUENCE</scope>
    <source>
        <strain evidence="9">W501</strain>
    </source>
</reference>
<evidence type="ECO:0000256" key="1">
    <source>
        <dbReference type="ARBA" id="ARBA00004651"/>
    </source>
</evidence>
<evidence type="ECO:0000256" key="2">
    <source>
        <dbReference type="ARBA" id="ARBA00022475"/>
    </source>
</evidence>
<dbReference type="Pfam" id="PF08395">
    <property type="entry name" value="7tm_7"/>
    <property type="match status" value="1"/>
</dbReference>
<evidence type="ECO:0000256" key="6">
    <source>
        <dbReference type="ARBA" id="ARBA00023170"/>
    </source>
</evidence>
<dbReference type="PANTHER" id="PTHR21143:SF131">
    <property type="entry name" value="GUSTATORY AND ODORANT RECEPTOR 63A-RELATED"/>
    <property type="match status" value="1"/>
</dbReference>
<dbReference type="GO" id="GO:0030425">
    <property type="term" value="C:dendrite"/>
    <property type="evidence" value="ECO:0007669"/>
    <property type="project" value="TreeGrafter"/>
</dbReference>
<reference evidence="9" key="3">
    <citation type="submission" date="2015-04" db="EMBL/GenBank/DDBJ databases">
        <authorList>
            <consortium name="FlyBase"/>
        </authorList>
    </citation>
    <scope>NUCLEOTIDE SEQUENCE</scope>
    <source>
        <strain evidence="9">W501</strain>
    </source>
</reference>
<dbReference type="PANTHER" id="PTHR21143">
    <property type="entry name" value="INVERTEBRATE GUSTATORY RECEPTOR"/>
    <property type="match status" value="1"/>
</dbReference>
<dbReference type="GO" id="GO:0050913">
    <property type="term" value="P:sensory perception of bitter taste"/>
    <property type="evidence" value="ECO:0007669"/>
    <property type="project" value="EnsemblMetazoa"/>
</dbReference>
<comment type="similarity">
    <text evidence="8">Belongs to the insect chemoreceptor superfamily. Gustatory receptor (GR) family.</text>
</comment>
<dbReference type="OrthoDB" id="7883080at2759"/>
<dbReference type="GO" id="GO:0030424">
    <property type="term" value="C:axon"/>
    <property type="evidence" value="ECO:0007669"/>
    <property type="project" value="TreeGrafter"/>
</dbReference>
<evidence type="ECO:0000256" key="8">
    <source>
        <dbReference type="RuleBase" id="RU363108"/>
    </source>
</evidence>
<evidence type="ECO:0000256" key="3">
    <source>
        <dbReference type="ARBA" id="ARBA00022692"/>
    </source>
</evidence>
<evidence type="ECO:0000256" key="4">
    <source>
        <dbReference type="ARBA" id="ARBA00022989"/>
    </source>
</evidence>
<dbReference type="GO" id="GO:0005886">
    <property type="term" value="C:plasma membrane"/>
    <property type="evidence" value="ECO:0007669"/>
    <property type="project" value="UniProtKB-SubCell"/>
</dbReference>
<dbReference type="EMBL" id="CM002911">
    <property type="protein sequence ID" value="KMY95967.1"/>
    <property type="molecule type" value="Genomic_DNA"/>
</dbReference>
<dbReference type="GO" id="GO:0007165">
    <property type="term" value="P:signal transduction"/>
    <property type="evidence" value="ECO:0007669"/>
    <property type="project" value="UniProtKB-KW"/>
</dbReference>
<comment type="subcellular location">
    <subcellularLocation>
        <location evidence="1 8">Cell membrane</location>
        <topology evidence="1 8">Multi-pass membrane protein</topology>
    </subcellularLocation>
</comment>
<evidence type="ECO:0000313" key="9">
    <source>
        <dbReference type="EMBL" id="KMY95967.1"/>
    </source>
</evidence>
<sequence length="397" mass="45885">MVDLVKTILLIAYWYGLAVGVSNFEVDWLTGEANATRRTTIYAAVHNASLITLLILLSLGNNSLKSEFITARYLHEYFFLLMTAVRISAVLLSLITRWYQRCRFIRLWNQILALVRDRPQVVRGRWYRRSIILKFVFCVLSDSLHTISDVSAQRKRITADLIVKLSILATLTTIFNMIVCQYYLAMVQVIGLYKILLQDLRCLVHQAECTCSIRNRRGGVYSIKCCSLADQLDLIAERHYTLKDRLDEMSELFQIQSLSMSLVYFFSTMGSIYFSVCSILYSSTGFGSTYWGLLLIVLSTASFYMDNWLSVNIGFHIRDQQDELVRVLADRTLFNRELDNRLEAAFEDFQLQLASNRHEFYVMGLFKMERGRLIAMLSSVITHTMVLVQWEIQNDGS</sequence>
<dbReference type="GO" id="GO:0043025">
    <property type="term" value="C:neuronal cell body"/>
    <property type="evidence" value="ECO:0007669"/>
    <property type="project" value="TreeGrafter"/>
</dbReference>
<name>A0A0J9RJK6_DROSI</name>
<dbReference type="GO" id="GO:0170023">
    <property type="term" value="F:ionotropic sweet taste receptor activity"/>
    <property type="evidence" value="ECO:0007669"/>
    <property type="project" value="EnsemblMetazoa"/>
</dbReference>
<dbReference type="AlphaFoldDB" id="A0A0J9RJK6"/>
<comment type="function">
    <text evidence="8">Gustatory receptor which mediates acceptance or avoidance behavior, depending on its substrates.</text>
</comment>
<feature type="transmembrane region" description="Helical" evidence="8">
    <location>
        <begin position="41"/>
        <end position="59"/>
    </location>
</feature>
<dbReference type="InterPro" id="IPR013604">
    <property type="entry name" value="7TM_chemorcpt"/>
</dbReference>
<proteinExistence type="inferred from homology"/>
<dbReference type="Proteomes" id="UP000035880">
    <property type="component" value="Chromosome 2R"/>
</dbReference>
<dbReference type="KEGG" id="dsi:Dsimw501_GD25080"/>
<feature type="transmembrane region" description="Helical" evidence="8">
    <location>
        <begin position="12"/>
        <end position="29"/>
    </location>
</feature>
<feature type="transmembrane region" description="Helical" evidence="8">
    <location>
        <begin position="262"/>
        <end position="283"/>
    </location>
</feature>
<evidence type="ECO:0000256" key="7">
    <source>
        <dbReference type="ARBA" id="ARBA00023224"/>
    </source>
</evidence>
<feature type="transmembrane region" description="Helical" evidence="8">
    <location>
        <begin position="79"/>
        <end position="99"/>
    </location>
</feature>
<keyword evidence="7 8" id="KW-0807">Transducer</keyword>
<keyword evidence="5 8" id="KW-0472">Membrane</keyword>
<keyword evidence="3 8" id="KW-0812">Transmembrane</keyword>
<comment type="caution">
    <text evidence="8">Lacks conserved residue(s) required for the propagation of feature annotation.</text>
</comment>
<dbReference type="GO" id="GO:0033041">
    <property type="term" value="F:sweet taste receptor activity"/>
    <property type="evidence" value="ECO:0007669"/>
    <property type="project" value="TreeGrafter"/>
</dbReference>
<keyword evidence="4 8" id="KW-1133">Transmembrane helix</keyword>
<protein>
    <recommendedName>
        <fullName evidence="8">Gustatory receptor</fullName>
    </recommendedName>
</protein>
<keyword evidence="2 8" id="KW-1003">Cell membrane</keyword>
<gene>
    <name evidence="9" type="primary">Dsim\GD25080</name>
    <name evidence="9" type="ORF">Dsimw501_GD25080</name>
</gene>
<accession>A0A0J9RJK6</accession>
<organism evidence="9">
    <name type="scientific">Drosophila simulans</name>
    <name type="common">Fruit fly</name>
    <dbReference type="NCBI Taxonomy" id="7240"/>
    <lineage>
        <taxon>Eukaryota</taxon>
        <taxon>Metazoa</taxon>
        <taxon>Ecdysozoa</taxon>
        <taxon>Arthropoda</taxon>
        <taxon>Hexapoda</taxon>
        <taxon>Insecta</taxon>
        <taxon>Pterygota</taxon>
        <taxon>Neoptera</taxon>
        <taxon>Endopterygota</taxon>
        <taxon>Diptera</taxon>
        <taxon>Brachycera</taxon>
        <taxon>Muscomorpha</taxon>
        <taxon>Ephydroidea</taxon>
        <taxon>Drosophilidae</taxon>
        <taxon>Drosophila</taxon>
        <taxon>Sophophora</taxon>
    </lineage>
</organism>
<dbReference type="GO" id="GO:0170022">
    <property type="term" value="F:ionotropic bitter taste receptor activity"/>
    <property type="evidence" value="ECO:0007669"/>
    <property type="project" value="EnsemblMetazoa"/>
</dbReference>
<feature type="transmembrane region" description="Helical" evidence="8">
    <location>
        <begin position="289"/>
        <end position="309"/>
    </location>
</feature>
<reference evidence="9" key="1">
    <citation type="journal article" date="2013" name="Genome Res.">
        <title>A second-generation assembly of the Drosophila simulans genome provides new insights into patterns of lineage-specific divergence.</title>
        <authorList>
            <person name="Hu T.T."/>
            <person name="Eisen M.B."/>
            <person name="Thornton K.R."/>
            <person name="Andolfatto P."/>
        </authorList>
    </citation>
    <scope>NUCLEOTIDE SEQUENCE [LARGE SCALE GENOMIC DNA]</scope>
    <source>
        <strain evidence="9">W501</strain>
    </source>
</reference>
<evidence type="ECO:0000256" key="5">
    <source>
        <dbReference type="ARBA" id="ARBA00023136"/>
    </source>
</evidence>